<evidence type="ECO:0000313" key="1">
    <source>
        <dbReference type="EMBL" id="GCE24966.1"/>
    </source>
</evidence>
<proteinExistence type="predicted"/>
<gene>
    <name evidence="1" type="ORF">KDA_04500</name>
</gene>
<keyword evidence="2" id="KW-1185">Reference proteome</keyword>
<sequence length="49" mass="5617">MFLENRNLGNLDILLCASQEDSETFCQGVGKRAQEHEQFSETTQRRSKA</sequence>
<comment type="caution">
    <text evidence="1">The sequence shown here is derived from an EMBL/GenBank/DDBJ whole genome shotgun (WGS) entry which is preliminary data.</text>
</comment>
<dbReference type="AlphaFoldDB" id="A0A402B0T8"/>
<organism evidence="1 2">
    <name type="scientific">Dictyobacter alpinus</name>
    <dbReference type="NCBI Taxonomy" id="2014873"/>
    <lineage>
        <taxon>Bacteria</taxon>
        <taxon>Bacillati</taxon>
        <taxon>Chloroflexota</taxon>
        <taxon>Ktedonobacteria</taxon>
        <taxon>Ktedonobacterales</taxon>
        <taxon>Dictyobacteraceae</taxon>
        <taxon>Dictyobacter</taxon>
    </lineage>
</organism>
<dbReference type="EMBL" id="BIFT01000001">
    <property type="protein sequence ID" value="GCE24966.1"/>
    <property type="molecule type" value="Genomic_DNA"/>
</dbReference>
<dbReference type="Proteomes" id="UP000287171">
    <property type="component" value="Unassembled WGS sequence"/>
</dbReference>
<evidence type="ECO:0000313" key="2">
    <source>
        <dbReference type="Proteomes" id="UP000287171"/>
    </source>
</evidence>
<reference evidence="2" key="1">
    <citation type="submission" date="2018-12" db="EMBL/GenBank/DDBJ databases">
        <title>Tengunoibacter tsumagoiensis gen. nov., sp. nov., Dictyobacter kobayashii sp. nov., D. alpinus sp. nov., and D. joshuensis sp. nov. and description of Dictyobacteraceae fam. nov. within the order Ktedonobacterales isolated from Tengu-no-mugimeshi.</title>
        <authorList>
            <person name="Wang C.M."/>
            <person name="Zheng Y."/>
            <person name="Sakai Y."/>
            <person name="Toyoda A."/>
            <person name="Minakuchi Y."/>
            <person name="Abe K."/>
            <person name="Yokota A."/>
            <person name="Yabe S."/>
        </authorList>
    </citation>
    <scope>NUCLEOTIDE SEQUENCE [LARGE SCALE GENOMIC DNA]</scope>
    <source>
        <strain evidence="2">Uno16</strain>
    </source>
</reference>
<protein>
    <submittedName>
        <fullName evidence="1">Uncharacterized protein</fullName>
    </submittedName>
</protein>
<name>A0A402B0T8_9CHLR</name>
<accession>A0A402B0T8</accession>